<dbReference type="EMBL" id="GL376610">
    <property type="status" value="NOT_ANNOTATED_CDS"/>
    <property type="molecule type" value="Genomic_DNA"/>
</dbReference>
<evidence type="ECO:0000256" key="1">
    <source>
        <dbReference type="SAM" id="MobiDB-lite"/>
    </source>
</evidence>
<feature type="region of interest" description="Disordered" evidence="1">
    <location>
        <begin position="1"/>
        <end position="20"/>
    </location>
</feature>
<dbReference type="Proteomes" id="UP000019132">
    <property type="component" value="Unassembled WGS sequence"/>
</dbReference>
<name>K3X5D5_GLOUD</name>
<accession>K3X5D5</accession>
<dbReference type="EnsemblProtists" id="PYU1_T012434">
    <property type="protein sequence ID" value="PYU1_T012434"/>
    <property type="gene ID" value="PYU1_G012408"/>
</dbReference>
<keyword evidence="3" id="KW-1185">Reference proteome</keyword>
<evidence type="ECO:0000313" key="3">
    <source>
        <dbReference type="Proteomes" id="UP000019132"/>
    </source>
</evidence>
<dbReference type="InParanoid" id="K3X5D5"/>
<reference evidence="2" key="3">
    <citation type="submission" date="2015-02" db="UniProtKB">
        <authorList>
            <consortium name="EnsemblProtists"/>
        </authorList>
    </citation>
    <scope>IDENTIFICATION</scope>
    <source>
        <strain evidence="2">DAOM BR144</strain>
    </source>
</reference>
<protein>
    <submittedName>
        <fullName evidence="2">Uncharacterized protein</fullName>
    </submittedName>
</protein>
<reference evidence="3" key="2">
    <citation type="submission" date="2010-04" db="EMBL/GenBank/DDBJ databases">
        <authorList>
            <person name="Buell R."/>
            <person name="Hamilton J."/>
            <person name="Hostetler J."/>
        </authorList>
    </citation>
    <scope>NUCLEOTIDE SEQUENCE [LARGE SCALE GENOMIC DNA]</scope>
    <source>
        <strain evidence="3">DAOM:BR144</strain>
    </source>
</reference>
<reference evidence="3" key="1">
    <citation type="journal article" date="2010" name="Genome Biol.">
        <title>Genome sequence of the necrotrophic plant pathogen Pythium ultimum reveals original pathogenicity mechanisms and effector repertoire.</title>
        <authorList>
            <person name="Levesque C.A."/>
            <person name="Brouwer H."/>
            <person name="Cano L."/>
            <person name="Hamilton J.P."/>
            <person name="Holt C."/>
            <person name="Huitema E."/>
            <person name="Raffaele S."/>
            <person name="Robideau G.P."/>
            <person name="Thines M."/>
            <person name="Win J."/>
            <person name="Zerillo M.M."/>
            <person name="Beakes G.W."/>
            <person name="Boore J.L."/>
            <person name="Busam D."/>
            <person name="Dumas B."/>
            <person name="Ferriera S."/>
            <person name="Fuerstenberg S.I."/>
            <person name="Gachon C.M."/>
            <person name="Gaulin E."/>
            <person name="Govers F."/>
            <person name="Grenville-Briggs L."/>
            <person name="Horner N."/>
            <person name="Hostetler J."/>
            <person name="Jiang R.H."/>
            <person name="Johnson J."/>
            <person name="Krajaejun T."/>
            <person name="Lin H."/>
            <person name="Meijer H.J."/>
            <person name="Moore B."/>
            <person name="Morris P."/>
            <person name="Phuntmart V."/>
            <person name="Puiu D."/>
            <person name="Shetty J."/>
            <person name="Stajich J.E."/>
            <person name="Tripathy S."/>
            <person name="Wawra S."/>
            <person name="van West P."/>
            <person name="Whitty B.R."/>
            <person name="Coutinho P.M."/>
            <person name="Henrissat B."/>
            <person name="Martin F."/>
            <person name="Thomas P.D."/>
            <person name="Tyler B.M."/>
            <person name="De Vries R.P."/>
            <person name="Kamoun S."/>
            <person name="Yandell M."/>
            <person name="Tisserat N."/>
            <person name="Buell C.R."/>
        </authorList>
    </citation>
    <scope>NUCLEOTIDE SEQUENCE</scope>
    <source>
        <strain evidence="3">DAOM:BR144</strain>
    </source>
</reference>
<evidence type="ECO:0000313" key="2">
    <source>
        <dbReference type="EnsemblProtists" id="PYU1_T012434"/>
    </source>
</evidence>
<dbReference type="eggNOG" id="ENOG502SA7F">
    <property type="taxonomic scope" value="Eukaryota"/>
</dbReference>
<sequence length="184" mass="21205">MPSAKAQLPSSSQLSTPFKGESFPSYVRPSLSDQLKTISQGAQDITLHLNTTYKLQRPPLSTSNWLLTSPVLLQATTIGMTVGKLECRFPCPVHFAQDHCSYLFQHPYEAKEVRMVMFYRDMTQMQMNVREKCFQFRINHPLEQFGDDYKPENPQHAIKIVLATISEAQKVKQFIGDHKLWFPR</sequence>
<proteinExistence type="predicted"/>
<dbReference type="HOGENOM" id="CLU_101197_0_0_1"/>
<dbReference type="VEuPathDB" id="FungiDB:PYU1_G012408"/>
<organism evidence="2 3">
    <name type="scientific">Globisporangium ultimum (strain ATCC 200006 / CBS 805.95 / DAOM BR144)</name>
    <name type="common">Pythium ultimum</name>
    <dbReference type="NCBI Taxonomy" id="431595"/>
    <lineage>
        <taxon>Eukaryota</taxon>
        <taxon>Sar</taxon>
        <taxon>Stramenopiles</taxon>
        <taxon>Oomycota</taxon>
        <taxon>Peronosporomycetes</taxon>
        <taxon>Pythiales</taxon>
        <taxon>Pythiaceae</taxon>
        <taxon>Globisporangium</taxon>
    </lineage>
</organism>
<dbReference type="AlphaFoldDB" id="K3X5D5"/>